<dbReference type="EMBL" id="CADCUB010000151">
    <property type="protein sequence ID" value="CAA9353831.1"/>
    <property type="molecule type" value="Genomic_DNA"/>
</dbReference>
<evidence type="ECO:0000256" key="1">
    <source>
        <dbReference type="SAM" id="MobiDB-lite"/>
    </source>
</evidence>
<dbReference type="InterPro" id="IPR007138">
    <property type="entry name" value="ABM_dom"/>
</dbReference>
<gene>
    <name evidence="3" type="ORF">AVDCRST_MAG07-3369</name>
</gene>
<evidence type="ECO:0000259" key="2">
    <source>
        <dbReference type="Pfam" id="PF03992"/>
    </source>
</evidence>
<accession>A0A6J4MAV2</accession>
<organism evidence="3">
    <name type="scientific">uncultured Frankineae bacterium</name>
    <dbReference type="NCBI Taxonomy" id="437475"/>
    <lineage>
        <taxon>Bacteria</taxon>
        <taxon>Bacillati</taxon>
        <taxon>Actinomycetota</taxon>
        <taxon>Actinomycetes</taxon>
        <taxon>Frankiales</taxon>
        <taxon>environmental samples</taxon>
    </lineage>
</organism>
<feature type="region of interest" description="Disordered" evidence="1">
    <location>
        <begin position="96"/>
        <end position="129"/>
    </location>
</feature>
<name>A0A6J4MAV2_9ACTN</name>
<dbReference type="Pfam" id="PF03992">
    <property type="entry name" value="ABM"/>
    <property type="match status" value="1"/>
</dbReference>
<dbReference type="AlphaFoldDB" id="A0A6J4MAV2"/>
<dbReference type="SUPFAM" id="SSF54909">
    <property type="entry name" value="Dimeric alpha+beta barrel"/>
    <property type="match status" value="1"/>
</dbReference>
<dbReference type="InterPro" id="IPR011008">
    <property type="entry name" value="Dimeric_a/b-barrel"/>
</dbReference>
<dbReference type="Gene3D" id="3.30.70.100">
    <property type="match status" value="1"/>
</dbReference>
<evidence type="ECO:0000313" key="3">
    <source>
        <dbReference type="EMBL" id="CAA9353831.1"/>
    </source>
</evidence>
<sequence>MSTVLVVTRFDVPEGDSADFLPRAQAALAAFAARPGYVRGRIGRAADDPTVWVLTTEWTGVGAYRRSLSAYDVKVDAAPLLSLGRDEPSAFEVLHAGDAEGTSTGASRRAVDAGDVGVGEASGPAVSDV</sequence>
<feature type="domain" description="ABM" evidence="2">
    <location>
        <begin position="4"/>
        <end position="67"/>
    </location>
</feature>
<reference evidence="3" key="1">
    <citation type="submission" date="2020-02" db="EMBL/GenBank/DDBJ databases">
        <authorList>
            <person name="Meier V. D."/>
        </authorList>
    </citation>
    <scope>NUCLEOTIDE SEQUENCE</scope>
    <source>
        <strain evidence="3">AVDCRST_MAG07</strain>
    </source>
</reference>
<protein>
    <recommendedName>
        <fullName evidence="2">ABM domain-containing protein</fullName>
    </recommendedName>
</protein>
<proteinExistence type="predicted"/>